<evidence type="ECO:0000256" key="1">
    <source>
        <dbReference type="ARBA" id="ARBA00006908"/>
    </source>
</evidence>
<dbReference type="AlphaFoldDB" id="A0A368RFZ1"/>
<evidence type="ECO:0000256" key="2">
    <source>
        <dbReference type="ARBA" id="ARBA00023002"/>
    </source>
</evidence>
<dbReference type="KEGG" id="sita:101767227"/>
<evidence type="ECO:0008006" key="4">
    <source>
        <dbReference type="Google" id="ProtNLM"/>
    </source>
</evidence>
<sequence length="364" mass="41104">MRIVFVVLGKYATEADVTGESSWMEMERSLARVRVAFPHSSLSLSSLPIPAPSPCSRIPVCHLGAEMSGGSGGLGAGFSYQKFVHVALEQTRLRTALAPHPSQEKFKFIKTNEDNTIFNALSFSAPKIRLLRSLTIEQKNSVQVLDFAAFSEPEYDLPIFCANAFTSPARSIVVLDLNPLYDTTEHKDYRGKYYRNLMPLIHKYSELLPWGGKITSESLRFFSPIVIWTILEPTEANHQVLYSAFMDYFKVWLELMDEAVQGTSVEKIDRNREAQHKYLTWRAEKDPGYPLLKKLIGECAAKELVREFLFEGVDSLGTKSFLEYFPEYAQEDGTVNKKRSMVGKSFETRPWDAHGQFVGDAGDG</sequence>
<evidence type="ECO:0000313" key="3">
    <source>
        <dbReference type="EMBL" id="RCV29042.1"/>
    </source>
</evidence>
<dbReference type="InterPro" id="IPR009249">
    <property type="entry name" value="Ferredoxin-dep_bilin_Rdtase"/>
</dbReference>
<organism evidence="3">
    <name type="scientific">Setaria italica</name>
    <name type="common">Foxtail millet</name>
    <name type="synonym">Panicum italicum</name>
    <dbReference type="NCBI Taxonomy" id="4555"/>
    <lineage>
        <taxon>Eukaryota</taxon>
        <taxon>Viridiplantae</taxon>
        <taxon>Streptophyta</taxon>
        <taxon>Embryophyta</taxon>
        <taxon>Tracheophyta</taxon>
        <taxon>Spermatophyta</taxon>
        <taxon>Magnoliopsida</taxon>
        <taxon>Liliopsida</taxon>
        <taxon>Poales</taxon>
        <taxon>Poaceae</taxon>
        <taxon>PACMAD clade</taxon>
        <taxon>Panicoideae</taxon>
        <taxon>Panicodae</taxon>
        <taxon>Paniceae</taxon>
        <taxon>Cenchrinae</taxon>
        <taxon>Setaria</taxon>
    </lineage>
</organism>
<comment type="similarity">
    <text evidence="1">Belongs to the HY2 family.</text>
</comment>
<accession>A0A368RFZ1</accession>
<dbReference type="GO" id="GO:0016636">
    <property type="term" value="F:oxidoreductase activity, acting on the CH-CH group of donors, iron-sulfur protein as acceptor"/>
    <property type="evidence" value="ECO:0007669"/>
    <property type="project" value="InterPro"/>
</dbReference>
<proteinExistence type="inferred from homology"/>
<keyword evidence="2" id="KW-0560">Oxidoreductase</keyword>
<dbReference type="GO" id="GO:0050897">
    <property type="term" value="F:cobalt ion binding"/>
    <property type="evidence" value="ECO:0007669"/>
    <property type="project" value="InterPro"/>
</dbReference>
<dbReference type="GO" id="GO:0010024">
    <property type="term" value="P:phytochromobilin biosynthetic process"/>
    <property type="evidence" value="ECO:0007669"/>
    <property type="project" value="InterPro"/>
</dbReference>
<name>A0A368RFZ1_SETIT</name>
<reference evidence="3" key="1">
    <citation type="journal article" date="2012" name="Nat. Biotechnol.">
        <title>Reference genome sequence of the model plant Setaria.</title>
        <authorList>
            <person name="Bennetzen J.L."/>
            <person name="Schmutz J."/>
            <person name="Wang H."/>
            <person name="Percifield R."/>
            <person name="Hawkins J."/>
            <person name="Pontaroli A.C."/>
            <person name="Estep M."/>
            <person name="Feng L."/>
            <person name="Vaughn J.N."/>
            <person name="Grimwood J."/>
            <person name="Jenkins J."/>
            <person name="Barry K."/>
            <person name="Lindquist E."/>
            <person name="Hellsten U."/>
            <person name="Deshpande S."/>
            <person name="Wang X."/>
            <person name="Wu X."/>
            <person name="Mitros T."/>
            <person name="Triplett J."/>
            <person name="Yang X."/>
            <person name="Ye C.Y."/>
            <person name="Mauro-Herrera M."/>
            <person name="Wang L."/>
            <person name="Li P."/>
            <person name="Sharma M."/>
            <person name="Sharma R."/>
            <person name="Ronald P.C."/>
            <person name="Panaud O."/>
            <person name="Kellogg E.A."/>
            <person name="Brutnell T.P."/>
            <person name="Doust A.N."/>
            <person name="Tuskan G.A."/>
            <person name="Rokhsar D."/>
            <person name="Devos K.M."/>
        </authorList>
    </citation>
    <scope>NUCLEOTIDE SEQUENCE [LARGE SCALE GENOMIC DNA]</scope>
    <source>
        <strain evidence="3">Yugu1</strain>
    </source>
</reference>
<dbReference type="Gene3D" id="3.40.1500.20">
    <property type="match status" value="1"/>
</dbReference>
<dbReference type="PANTHER" id="PTHR34557:SF1">
    <property type="entry name" value="PHYTOCHROMOBILIN:FERREDOXIN OXIDOREDUCTASE, CHLOROPLASTIC"/>
    <property type="match status" value="1"/>
</dbReference>
<dbReference type="PANTHER" id="PTHR34557">
    <property type="entry name" value="PHYTOCHROMOBILIN:FERREDOXIN OXIDOREDUCTASE, CHLOROPLASTIC"/>
    <property type="match status" value="1"/>
</dbReference>
<dbReference type="OrthoDB" id="496703at2759"/>
<gene>
    <name evidence="3" type="ORF">SETIT_5G451400v2</name>
</gene>
<dbReference type="STRING" id="4555.A0A368RFZ1"/>
<protein>
    <recommendedName>
        <fullName evidence="4">Phytochromobilin:ferredoxin oxidoreductase, chloroplastic</fullName>
    </recommendedName>
</protein>
<dbReference type="Pfam" id="PF05996">
    <property type="entry name" value="Fe_bilin_red"/>
    <property type="match status" value="1"/>
</dbReference>
<dbReference type="EMBL" id="CM003532">
    <property type="protein sequence ID" value="RCV29042.1"/>
    <property type="molecule type" value="Genomic_DNA"/>
</dbReference>
<reference evidence="3" key="2">
    <citation type="submission" date="2015-07" db="EMBL/GenBank/DDBJ databases">
        <authorList>
            <person name="Noorani M."/>
        </authorList>
    </citation>
    <scope>NUCLEOTIDE SEQUENCE</scope>
    <source>
        <strain evidence="3">Yugu1</strain>
    </source>
</reference>